<dbReference type="WBParaSite" id="sdigi.contig290.g7118.t1">
    <property type="protein sequence ID" value="sdigi.contig290.g7118.t1"/>
    <property type="gene ID" value="sdigi.contig290.g7118"/>
</dbReference>
<keyword evidence="1" id="KW-0175">Coiled coil</keyword>
<dbReference type="Pfam" id="PF25473">
    <property type="entry name" value="MXRA7_helical"/>
    <property type="match status" value="1"/>
</dbReference>
<protein>
    <recommendedName>
        <fullName evidence="3">Matrix-remodeling-associated protein 7 helical domain-containing protein</fullName>
    </recommendedName>
</protein>
<evidence type="ECO:0000256" key="1">
    <source>
        <dbReference type="SAM" id="Coils"/>
    </source>
</evidence>
<evidence type="ECO:0000259" key="3">
    <source>
        <dbReference type="Pfam" id="PF25473"/>
    </source>
</evidence>
<dbReference type="PANTHER" id="PTHR21845">
    <property type="entry name" value="TRANSMEMBRANE ANCHOR PROTEIN 1"/>
    <property type="match status" value="1"/>
</dbReference>
<keyword evidence="2" id="KW-0472">Membrane</keyword>
<dbReference type="Proteomes" id="UP000887581">
    <property type="component" value="Unplaced"/>
</dbReference>
<keyword evidence="2" id="KW-1133">Transmembrane helix</keyword>
<accession>A0A915PVK3</accession>
<proteinExistence type="predicted"/>
<dbReference type="InterPro" id="IPR057534">
    <property type="entry name" value="MXRA7_helical"/>
</dbReference>
<dbReference type="InterPro" id="IPR026622">
    <property type="entry name" value="Mxra7"/>
</dbReference>
<reference evidence="5" key="1">
    <citation type="submission" date="2022-11" db="UniProtKB">
        <authorList>
            <consortium name="WormBaseParasite"/>
        </authorList>
    </citation>
    <scope>IDENTIFICATION</scope>
</reference>
<organism evidence="4 5">
    <name type="scientific">Setaria digitata</name>
    <dbReference type="NCBI Taxonomy" id="48799"/>
    <lineage>
        <taxon>Eukaryota</taxon>
        <taxon>Metazoa</taxon>
        <taxon>Ecdysozoa</taxon>
        <taxon>Nematoda</taxon>
        <taxon>Chromadorea</taxon>
        <taxon>Rhabditida</taxon>
        <taxon>Spirurina</taxon>
        <taxon>Spiruromorpha</taxon>
        <taxon>Filarioidea</taxon>
        <taxon>Setariidae</taxon>
        <taxon>Setaria</taxon>
    </lineage>
</organism>
<evidence type="ECO:0000313" key="5">
    <source>
        <dbReference type="WBParaSite" id="sdigi.contig290.g7118.t1"/>
    </source>
</evidence>
<feature type="domain" description="Matrix-remodeling-associated protein 7 helical" evidence="3">
    <location>
        <begin position="142"/>
        <end position="203"/>
    </location>
</feature>
<name>A0A915PVK3_9BILA</name>
<sequence>MQTAHHADYDLAFNVLPLDDGLHAELMHTFEDYDDTFRNPDTVMHSLPPYGYLNFYQEYPEICIITVALCAIAASIYFWRLFWMRQEEQLGDIAFNSQFNLPISNKLQQRITDRSSEACNNIHSGEKSKVVPSLDDLYGKLATVELRKKAKQLEKAMTEEERREEQLIQQKQLDSIWEMILQKPEKFGLHDKSEITEQMKLYSI</sequence>
<evidence type="ECO:0000313" key="4">
    <source>
        <dbReference type="Proteomes" id="UP000887581"/>
    </source>
</evidence>
<dbReference type="AlphaFoldDB" id="A0A915PVK3"/>
<keyword evidence="4" id="KW-1185">Reference proteome</keyword>
<feature type="coiled-coil region" evidence="1">
    <location>
        <begin position="143"/>
        <end position="170"/>
    </location>
</feature>
<dbReference type="PANTHER" id="PTHR21845:SF2">
    <property type="entry name" value="MATRIX-REMODELING-ASSOCIATED PROTEIN 7"/>
    <property type="match status" value="1"/>
</dbReference>
<keyword evidence="2" id="KW-0812">Transmembrane</keyword>
<evidence type="ECO:0000256" key="2">
    <source>
        <dbReference type="SAM" id="Phobius"/>
    </source>
</evidence>
<feature type="transmembrane region" description="Helical" evidence="2">
    <location>
        <begin position="59"/>
        <end position="79"/>
    </location>
</feature>